<sequence>MPTNIPNVADGPTAIPASGVRATVMTPPGSHGAIGSLPTVVFCVGSVVLNFVGVMPLNAAATDSLVAGVTANSLAGVRLQTLVGGAVLATVLVRRRG</sequence>
<evidence type="ECO:0000313" key="3">
    <source>
        <dbReference type="Proteomes" id="UP001596035"/>
    </source>
</evidence>
<feature type="transmembrane region" description="Helical" evidence="1">
    <location>
        <begin position="75"/>
        <end position="93"/>
    </location>
</feature>
<comment type="caution">
    <text evidence="2">The sequence shown here is derived from an EMBL/GenBank/DDBJ whole genome shotgun (WGS) entry which is preliminary data.</text>
</comment>
<proteinExistence type="predicted"/>
<dbReference type="Proteomes" id="UP001596035">
    <property type="component" value="Unassembled WGS sequence"/>
</dbReference>
<keyword evidence="1" id="KW-0472">Membrane</keyword>
<organism evidence="2 3">
    <name type="scientific">Streptomyces atrovirens</name>
    <dbReference type="NCBI Taxonomy" id="285556"/>
    <lineage>
        <taxon>Bacteria</taxon>
        <taxon>Bacillati</taxon>
        <taxon>Actinomycetota</taxon>
        <taxon>Actinomycetes</taxon>
        <taxon>Kitasatosporales</taxon>
        <taxon>Streptomycetaceae</taxon>
        <taxon>Streptomyces</taxon>
    </lineage>
</organism>
<protein>
    <recommendedName>
        <fullName evidence="4">MFS transporter</fullName>
    </recommendedName>
</protein>
<feature type="transmembrane region" description="Helical" evidence="1">
    <location>
        <begin position="33"/>
        <end position="55"/>
    </location>
</feature>
<accession>A0ABW0DJK9</accession>
<dbReference type="RefSeq" id="WP_344564355.1">
    <property type="nucleotide sequence ID" value="NZ_BAAATG010000033.1"/>
</dbReference>
<reference evidence="3" key="1">
    <citation type="journal article" date="2019" name="Int. J. Syst. Evol. Microbiol.">
        <title>The Global Catalogue of Microorganisms (GCM) 10K type strain sequencing project: providing services to taxonomists for standard genome sequencing and annotation.</title>
        <authorList>
            <consortium name="The Broad Institute Genomics Platform"/>
            <consortium name="The Broad Institute Genome Sequencing Center for Infectious Disease"/>
            <person name="Wu L."/>
            <person name="Ma J."/>
        </authorList>
    </citation>
    <scope>NUCLEOTIDE SEQUENCE [LARGE SCALE GENOMIC DNA]</scope>
    <source>
        <strain evidence="3">CGMCC 4.7131</strain>
    </source>
</reference>
<dbReference type="EMBL" id="JBHSKN010000003">
    <property type="protein sequence ID" value="MFC5238856.1"/>
    <property type="molecule type" value="Genomic_DNA"/>
</dbReference>
<evidence type="ECO:0008006" key="4">
    <source>
        <dbReference type="Google" id="ProtNLM"/>
    </source>
</evidence>
<keyword evidence="3" id="KW-1185">Reference proteome</keyword>
<evidence type="ECO:0000256" key="1">
    <source>
        <dbReference type="SAM" id="Phobius"/>
    </source>
</evidence>
<name>A0ABW0DJK9_9ACTN</name>
<keyword evidence="1" id="KW-1133">Transmembrane helix</keyword>
<evidence type="ECO:0000313" key="2">
    <source>
        <dbReference type="EMBL" id="MFC5238856.1"/>
    </source>
</evidence>
<keyword evidence="1" id="KW-0812">Transmembrane</keyword>
<gene>
    <name evidence="2" type="ORF">ACFPWV_02810</name>
</gene>